<dbReference type="EMBL" id="SACL01000004">
    <property type="protein sequence ID" value="RVT96217.1"/>
    <property type="molecule type" value="Genomic_DNA"/>
</dbReference>
<dbReference type="Pfam" id="PF18864">
    <property type="entry name" value="AbiTii"/>
    <property type="match status" value="1"/>
</dbReference>
<dbReference type="InterPro" id="IPR041304">
    <property type="entry name" value="AbiTii"/>
</dbReference>
<name>A0A437MF04_9PROT</name>
<feature type="domain" description="AbiTii" evidence="1">
    <location>
        <begin position="20"/>
        <end position="202"/>
    </location>
</feature>
<accession>A0A437MF04</accession>
<proteinExistence type="predicted"/>
<organism evidence="2 3">
    <name type="scientific">Rhodovarius crocodyli</name>
    <dbReference type="NCBI Taxonomy" id="1979269"/>
    <lineage>
        <taxon>Bacteria</taxon>
        <taxon>Pseudomonadati</taxon>
        <taxon>Pseudomonadota</taxon>
        <taxon>Alphaproteobacteria</taxon>
        <taxon>Acetobacterales</taxon>
        <taxon>Roseomonadaceae</taxon>
        <taxon>Rhodovarius</taxon>
    </lineage>
</organism>
<dbReference type="AlphaFoldDB" id="A0A437MF04"/>
<reference evidence="2 3" key="1">
    <citation type="submission" date="2019-01" db="EMBL/GenBank/DDBJ databases">
        <authorList>
            <person name="Chen W.-M."/>
        </authorList>
    </citation>
    <scope>NUCLEOTIDE SEQUENCE [LARGE SCALE GENOMIC DNA]</scope>
    <source>
        <strain evidence="2 3">CCP-6</strain>
    </source>
</reference>
<evidence type="ECO:0000259" key="1">
    <source>
        <dbReference type="Pfam" id="PF18864"/>
    </source>
</evidence>
<gene>
    <name evidence="2" type="ORF">EOD42_13965</name>
</gene>
<keyword evidence="3" id="KW-1185">Reference proteome</keyword>
<dbReference type="Proteomes" id="UP000282957">
    <property type="component" value="Unassembled WGS sequence"/>
</dbReference>
<protein>
    <recommendedName>
        <fullName evidence="1">AbiTii domain-containing protein</fullName>
    </recommendedName>
</protein>
<evidence type="ECO:0000313" key="2">
    <source>
        <dbReference type="EMBL" id="RVT96217.1"/>
    </source>
</evidence>
<sequence length="316" mass="34325">MLGITPRRSYSTEMNDGLPLVIQLQQKAFDAQDSISTLLRMSKLVAIKLGVEGAREWIEHELNGYEGVVNDDLPKYRKVKGSPRARNPFHGWIPMTISDNDFAEAISTAHIIQSAGALEETIRSHPNEDYLQINYSNQQYTILRKMFSTDFPMAIHLTPASIWAIVDRVRNLVLDWAMALEREGVLGAGMQFSMPERQKGSIVTNNYFANNIGVAGDISGSAQLNLNQHAHVGSIDVAALRQLIAQLEMNSSALPPEVRSAMAPALAALQHEAGQSSPDPSKIRTLLASVRTACEGAAGNLVASGAVELIKALLGG</sequence>
<comment type="caution">
    <text evidence="2">The sequence shown here is derived from an EMBL/GenBank/DDBJ whole genome shotgun (WGS) entry which is preliminary data.</text>
</comment>
<evidence type="ECO:0000313" key="3">
    <source>
        <dbReference type="Proteomes" id="UP000282957"/>
    </source>
</evidence>